<feature type="compositionally biased region" description="Basic and acidic residues" evidence="1">
    <location>
        <begin position="96"/>
        <end position="120"/>
    </location>
</feature>
<gene>
    <name evidence="2" type="ORF">V6N12_001148</name>
</gene>
<protein>
    <submittedName>
        <fullName evidence="2">Uncharacterized protein</fullName>
    </submittedName>
</protein>
<evidence type="ECO:0000313" key="2">
    <source>
        <dbReference type="EMBL" id="KAK8514983.1"/>
    </source>
</evidence>
<keyword evidence="3" id="KW-1185">Reference proteome</keyword>
<organism evidence="2 3">
    <name type="scientific">Hibiscus sabdariffa</name>
    <name type="common">roselle</name>
    <dbReference type="NCBI Taxonomy" id="183260"/>
    <lineage>
        <taxon>Eukaryota</taxon>
        <taxon>Viridiplantae</taxon>
        <taxon>Streptophyta</taxon>
        <taxon>Embryophyta</taxon>
        <taxon>Tracheophyta</taxon>
        <taxon>Spermatophyta</taxon>
        <taxon>Magnoliopsida</taxon>
        <taxon>eudicotyledons</taxon>
        <taxon>Gunneridae</taxon>
        <taxon>Pentapetalae</taxon>
        <taxon>rosids</taxon>
        <taxon>malvids</taxon>
        <taxon>Malvales</taxon>
        <taxon>Malvaceae</taxon>
        <taxon>Malvoideae</taxon>
        <taxon>Hibiscus</taxon>
    </lineage>
</organism>
<dbReference type="Proteomes" id="UP001472677">
    <property type="component" value="Unassembled WGS sequence"/>
</dbReference>
<reference evidence="2 3" key="1">
    <citation type="journal article" date="2024" name="G3 (Bethesda)">
        <title>Genome assembly of Hibiscus sabdariffa L. provides insights into metabolisms of medicinal natural products.</title>
        <authorList>
            <person name="Kim T."/>
        </authorList>
    </citation>
    <scope>NUCLEOTIDE SEQUENCE [LARGE SCALE GENOMIC DNA]</scope>
    <source>
        <strain evidence="2">TK-2024</strain>
        <tissue evidence="2">Old leaves</tissue>
    </source>
</reference>
<proteinExistence type="predicted"/>
<accession>A0ABR2C6E0</accession>
<sequence>MISISEIGFSDDSDRPWDRKWKSAKEESDDLKDVESFSDVNSPKRGMVGEDGCSSGTEVDAIKAMCAEREYDDYCHREKNGLGSRSIGEEGLGGSSKEETADYGNRNEEGNKENGAKNEECTKTQMIGLYKAGMVAALDSGQGSEEHYG</sequence>
<evidence type="ECO:0000256" key="1">
    <source>
        <dbReference type="SAM" id="MobiDB-lite"/>
    </source>
</evidence>
<comment type="caution">
    <text evidence="2">The sequence shown here is derived from an EMBL/GenBank/DDBJ whole genome shotgun (WGS) entry which is preliminary data.</text>
</comment>
<dbReference type="EMBL" id="JBBPBM010000065">
    <property type="protein sequence ID" value="KAK8514983.1"/>
    <property type="molecule type" value="Genomic_DNA"/>
</dbReference>
<feature type="region of interest" description="Disordered" evidence="1">
    <location>
        <begin position="78"/>
        <end position="120"/>
    </location>
</feature>
<evidence type="ECO:0000313" key="3">
    <source>
        <dbReference type="Proteomes" id="UP001472677"/>
    </source>
</evidence>
<name>A0ABR2C6E0_9ROSI</name>
<feature type="region of interest" description="Disordered" evidence="1">
    <location>
        <begin position="1"/>
        <end position="55"/>
    </location>
</feature>
<feature type="compositionally biased region" description="Basic and acidic residues" evidence="1">
    <location>
        <begin position="12"/>
        <end position="35"/>
    </location>
</feature>